<dbReference type="SUPFAM" id="SSF56801">
    <property type="entry name" value="Acetyl-CoA synthetase-like"/>
    <property type="match status" value="1"/>
</dbReference>
<dbReference type="Proteomes" id="UP000184932">
    <property type="component" value="Unassembled WGS sequence"/>
</dbReference>
<dbReference type="GO" id="GO:0016405">
    <property type="term" value="F:CoA-ligase activity"/>
    <property type="evidence" value="ECO:0007669"/>
    <property type="project" value="TreeGrafter"/>
</dbReference>
<dbReference type="Pfam" id="PF00501">
    <property type="entry name" value="AMP-binding"/>
    <property type="match status" value="1"/>
</dbReference>
<name>A0A1N6HNM4_9RHOB</name>
<evidence type="ECO:0000313" key="2">
    <source>
        <dbReference type="EMBL" id="SIO21353.1"/>
    </source>
</evidence>
<dbReference type="InterPro" id="IPR020845">
    <property type="entry name" value="AMP-binding_CS"/>
</dbReference>
<feature type="domain" description="AMP-dependent synthetase/ligase" evidence="1">
    <location>
        <begin position="42"/>
        <end position="420"/>
    </location>
</feature>
<dbReference type="AlphaFoldDB" id="A0A1N6HNM4"/>
<keyword evidence="3" id="KW-1185">Reference proteome</keyword>
<sequence length="607" mass="66136">MTDDSRYRAHRVRRQDRADGTILLQSDYEMSPIAWTTGDWLHRWAGEAPERVFIAERSGAGWRELGYAEVLQRVRAIGASLLGRGMGPETPILVMSGNSLDHGLLALAAQYVGIPLVPVAEQYALIHGAHGRLKHAVDLVKPRMVYADDAARYAEALALPEIAGLERLVSANAEPGMVAFDDLLKGDGGVDIDTVHAGIGPDTVAKYLLTSGSTSNPKAVITTHWMMCANQAQLLDALPFLAAKPPRIVDWLPWNHVFGGSHNFNMMLANGGSIYIDDGKPTPALIDRTLENLAMKAGTIWFNVPVGFGMVVEAMKADAALRRAVFGELDMIFYAGASLPQDIWTAMEDMAMEVRGSLPLMTSSWGLTETAPATLLQHEPTDRSGIVGVPLTGVTAKLIPDADMRCEVRVKGPNIMPGYFEDPEKTREAFDEEGFFITGDAMVFVDPDDINKGMKFDGRISEDFKLQTGTWVRAAGLRMEALKLLDGIAADLVITGADRTEIGLLIFPNINALKKAGFETDTAENALIGRNLHSEIRHRLAERARENSGSASRITRALVLAEPPSMGDGEMTAKGNLNLRKVVTRRAELLERLYDNADPAVITIKES</sequence>
<dbReference type="InterPro" id="IPR000873">
    <property type="entry name" value="AMP-dep_synth/lig_dom"/>
</dbReference>
<organism evidence="2 3">
    <name type="scientific">Vannielia litorea</name>
    <dbReference type="NCBI Taxonomy" id="1217970"/>
    <lineage>
        <taxon>Bacteria</taxon>
        <taxon>Pseudomonadati</taxon>
        <taxon>Pseudomonadota</taxon>
        <taxon>Alphaproteobacteria</taxon>
        <taxon>Rhodobacterales</taxon>
        <taxon>Paracoccaceae</taxon>
        <taxon>Vannielia</taxon>
    </lineage>
</organism>
<dbReference type="InterPro" id="IPR042099">
    <property type="entry name" value="ANL_N_sf"/>
</dbReference>
<gene>
    <name evidence="2" type="ORF">SAMN05444002_3546</name>
</gene>
<accession>A0A1N6HNM4</accession>
<evidence type="ECO:0000259" key="1">
    <source>
        <dbReference type="Pfam" id="PF00501"/>
    </source>
</evidence>
<dbReference type="Gene3D" id="3.40.50.12780">
    <property type="entry name" value="N-terminal domain of ligase-like"/>
    <property type="match status" value="1"/>
</dbReference>
<dbReference type="OrthoDB" id="9803968at2"/>
<dbReference type="PANTHER" id="PTHR24096">
    <property type="entry name" value="LONG-CHAIN-FATTY-ACID--COA LIGASE"/>
    <property type="match status" value="1"/>
</dbReference>
<dbReference type="PANTHER" id="PTHR24096:SF420">
    <property type="entry name" value="LONG-CHAIN-FATTY-ACID--COA LIGASE-RELATED"/>
    <property type="match status" value="1"/>
</dbReference>
<proteinExistence type="predicted"/>
<dbReference type="Pfam" id="PF23562">
    <property type="entry name" value="AMP-binding_C_3"/>
    <property type="match status" value="1"/>
</dbReference>
<dbReference type="PROSITE" id="PS00455">
    <property type="entry name" value="AMP_BINDING"/>
    <property type="match status" value="1"/>
</dbReference>
<dbReference type="RefSeq" id="WP_074257437.1">
    <property type="nucleotide sequence ID" value="NZ_FSRL01000001.1"/>
</dbReference>
<reference evidence="3" key="1">
    <citation type="submission" date="2016-11" db="EMBL/GenBank/DDBJ databases">
        <authorList>
            <person name="Varghese N."/>
            <person name="Submissions S."/>
        </authorList>
    </citation>
    <scope>NUCLEOTIDE SEQUENCE [LARGE SCALE GENOMIC DNA]</scope>
    <source>
        <strain evidence="3">DSM 29440</strain>
    </source>
</reference>
<protein>
    <submittedName>
        <fullName evidence="2">Feruloyl-CoA synthase</fullName>
    </submittedName>
</protein>
<dbReference type="STRING" id="1217970.SAMN05444002_3546"/>
<evidence type="ECO:0000313" key="3">
    <source>
        <dbReference type="Proteomes" id="UP000184932"/>
    </source>
</evidence>
<dbReference type="EMBL" id="FSRL01000001">
    <property type="protein sequence ID" value="SIO21353.1"/>
    <property type="molecule type" value="Genomic_DNA"/>
</dbReference>